<evidence type="ECO:0000256" key="9">
    <source>
        <dbReference type="PROSITE-ProRule" id="PRU00108"/>
    </source>
</evidence>
<gene>
    <name evidence="13" type="ORF">C1H46_029209</name>
</gene>
<evidence type="ECO:0000256" key="6">
    <source>
        <dbReference type="ARBA" id="ARBA00023155"/>
    </source>
</evidence>
<dbReference type="PANTHER" id="PTHR45654:SF11">
    <property type="entry name" value="HOMEOBOX-LEUCINE ZIPPER PROTEIN HDG5"/>
    <property type="match status" value="1"/>
</dbReference>
<dbReference type="GO" id="GO:0003677">
    <property type="term" value="F:DNA binding"/>
    <property type="evidence" value="ECO:0007669"/>
    <property type="project" value="UniProtKB-UniRule"/>
</dbReference>
<dbReference type="SUPFAM" id="SSF46689">
    <property type="entry name" value="Homeodomain-like"/>
    <property type="match status" value="1"/>
</dbReference>
<evidence type="ECO:0000256" key="4">
    <source>
        <dbReference type="ARBA" id="ARBA00023054"/>
    </source>
</evidence>
<dbReference type="Proteomes" id="UP000315295">
    <property type="component" value="Unassembled WGS sequence"/>
</dbReference>
<dbReference type="AlphaFoldDB" id="A0A540LFH1"/>
<keyword evidence="14" id="KW-1185">Reference proteome</keyword>
<dbReference type="GO" id="GO:0005634">
    <property type="term" value="C:nucleus"/>
    <property type="evidence" value="ECO:0007669"/>
    <property type="project" value="UniProtKB-SubCell"/>
</dbReference>
<dbReference type="PROSITE" id="PS00027">
    <property type="entry name" value="HOMEOBOX_1"/>
    <property type="match status" value="1"/>
</dbReference>
<evidence type="ECO:0000256" key="7">
    <source>
        <dbReference type="ARBA" id="ARBA00023163"/>
    </source>
</evidence>
<dbReference type="GO" id="GO:0000981">
    <property type="term" value="F:DNA-binding transcription factor activity, RNA polymerase II-specific"/>
    <property type="evidence" value="ECO:0007669"/>
    <property type="project" value="InterPro"/>
</dbReference>
<evidence type="ECO:0000256" key="2">
    <source>
        <dbReference type="ARBA" id="ARBA00006789"/>
    </source>
</evidence>
<keyword evidence="4" id="KW-0175">Coiled coil</keyword>
<comment type="caution">
    <text evidence="13">The sequence shown here is derived from an EMBL/GenBank/DDBJ whole genome shotgun (WGS) entry which is preliminary data.</text>
</comment>
<dbReference type="Pfam" id="PF00046">
    <property type="entry name" value="Homeodomain"/>
    <property type="match status" value="1"/>
</dbReference>
<keyword evidence="5 9" id="KW-0238">DNA-binding</keyword>
<keyword evidence="8 9" id="KW-0539">Nucleus</keyword>
<evidence type="ECO:0000259" key="12">
    <source>
        <dbReference type="PROSITE" id="PS50071"/>
    </source>
</evidence>
<name>A0A540LFH1_MALBA</name>
<dbReference type="InterPro" id="IPR009057">
    <property type="entry name" value="Homeodomain-like_sf"/>
</dbReference>
<dbReference type="InterPro" id="IPR001356">
    <property type="entry name" value="HD"/>
</dbReference>
<feature type="compositionally biased region" description="Polar residues" evidence="11">
    <location>
        <begin position="78"/>
        <end position="89"/>
    </location>
</feature>
<dbReference type="InterPro" id="IPR017970">
    <property type="entry name" value="Homeobox_CS"/>
</dbReference>
<evidence type="ECO:0000256" key="5">
    <source>
        <dbReference type="ARBA" id="ARBA00023125"/>
    </source>
</evidence>
<keyword evidence="7" id="KW-0804">Transcription</keyword>
<keyword evidence="3" id="KW-0805">Transcription regulation</keyword>
<dbReference type="SMART" id="SM00389">
    <property type="entry name" value="HOX"/>
    <property type="match status" value="1"/>
</dbReference>
<sequence>MYGDCQIMSSMAMGGGNVVSPETLFPSPIQNPNFNFMPAHHQLPFQPLSSILSPPKEENGVVMMMRGKEDQMIERGSGSDQVEEQSGNEQEADNQLLFNECPHPDDKQRMKLSQDLGLKPRQVKFWFQNRRTQMKAQQDRYDNVMLRAENENLKNENYRLQAALCNIMCPDYGGRDGTLEKHGNIMLDISR</sequence>
<feature type="region of interest" description="Disordered" evidence="11">
    <location>
        <begin position="72"/>
        <end position="92"/>
    </location>
</feature>
<dbReference type="FunFam" id="1.10.10.60:FF:000229">
    <property type="entry name" value="Homeobox-leucine zipper protein HDG1"/>
    <property type="match status" value="1"/>
</dbReference>
<dbReference type="PROSITE" id="PS50071">
    <property type="entry name" value="HOMEOBOX_2"/>
    <property type="match status" value="1"/>
</dbReference>
<organism evidence="13 14">
    <name type="scientific">Malus baccata</name>
    <name type="common">Siberian crab apple</name>
    <name type="synonym">Pyrus baccata</name>
    <dbReference type="NCBI Taxonomy" id="106549"/>
    <lineage>
        <taxon>Eukaryota</taxon>
        <taxon>Viridiplantae</taxon>
        <taxon>Streptophyta</taxon>
        <taxon>Embryophyta</taxon>
        <taxon>Tracheophyta</taxon>
        <taxon>Spermatophyta</taxon>
        <taxon>Magnoliopsida</taxon>
        <taxon>eudicotyledons</taxon>
        <taxon>Gunneridae</taxon>
        <taxon>Pentapetalae</taxon>
        <taxon>rosids</taxon>
        <taxon>fabids</taxon>
        <taxon>Rosales</taxon>
        <taxon>Rosaceae</taxon>
        <taxon>Amygdaloideae</taxon>
        <taxon>Maleae</taxon>
        <taxon>Malus</taxon>
    </lineage>
</organism>
<keyword evidence="6 9" id="KW-0371">Homeobox</keyword>
<evidence type="ECO:0000256" key="11">
    <source>
        <dbReference type="SAM" id="MobiDB-lite"/>
    </source>
</evidence>
<feature type="domain" description="Homeobox" evidence="12">
    <location>
        <begin position="98"/>
        <end position="137"/>
    </location>
</feature>
<evidence type="ECO:0000256" key="10">
    <source>
        <dbReference type="RuleBase" id="RU000682"/>
    </source>
</evidence>
<reference evidence="13 14" key="1">
    <citation type="journal article" date="2019" name="G3 (Bethesda)">
        <title>Sequencing of a Wild Apple (Malus baccata) Genome Unravels the Differences Between Cultivated and Wild Apple Species Regarding Disease Resistance and Cold Tolerance.</title>
        <authorList>
            <person name="Chen X."/>
        </authorList>
    </citation>
    <scope>NUCLEOTIDE SEQUENCE [LARGE SCALE GENOMIC DNA]</scope>
    <source>
        <strain evidence="14">cv. Shandingzi</strain>
        <tissue evidence="13">Leaves</tissue>
    </source>
</reference>
<feature type="DNA-binding region" description="Homeobox" evidence="9">
    <location>
        <begin position="100"/>
        <end position="138"/>
    </location>
</feature>
<evidence type="ECO:0000256" key="3">
    <source>
        <dbReference type="ARBA" id="ARBA00023015"/>
    </source>
</evidence>
<evidence type="ECO:0000256" key="8">
    <source>
        <dbReference type="ARBA" id="ARBA00023242"/>
    </source>
</evidence>
<dbReference type="STRING" id="106549.A0A540LFH1"/>
<proteinExistence type="inferred from homology"/>
<evidence type="ECO:0000313" key="13">
    <source>
        <dbReference type="EMBL" id="TQD85227.1"/>
    </source>
</evidence>
<evidence type="ECO:0000313" key="14">
    <source>
        <dbReference type="Proteomes" id="UP000315295"/>
    </source>
</evidence>
<accession>A0A540LFH1</accession>
<dbReference type="Gene3D" id="1.10.10.60">
    <property type="entry name" value="Homeodomain-like"/>
    <property type="match status" value="1"/>
</dbReference>
<dbReference type="CDD" id="cd00086">
    <property type="entry name" value="homeodomain"/>
    <property type="match status" value="1"/>
</dbReference>
<dbReference type="EMBL" id="VIEB01000606">
    <property type="protein sequence ID" value="TQD85227.1"/>
    <property type="molecule type" value="Genomic_DNA"/>
</dbReference>
<comment type="similarity">
    <text evidence="2">Belongs to the HD-ZIP homeobox family. Class IV subfamily.</text>
</comment>
<dbReference type="PANTHER" id="PTHR45654">
    <property type="entry name" value="HOMEOBOX-LEUCINE ZIPPER PROTEIN MERISTEM L1"/>
    <property type="match status" value="1"/>
</dbReference>
<evidence type="ECO:0000256" key="1">
    <source>
        <dbReference type="ARBA" id="ARBA00004123"/>
    </source>
</evidence>
<comment type="subcellular location">
    <subcellularLocation>
        <location evidence="1 9 10">Nucleus</location>
    </subcellularLocation>
</comment>
<dbReference type="InterPro" id="IPR042160">
    <property type="entry name" value="HD-Zip_IV"/>
</dbReference>
<protein>
    <recommendedName>
        <fullName evidence="12">Homeobox domain-containing protein</fullName>
    </recommendedName>
</protein>